<feature type="region of interest" description="Disordered" evidence="13">
    <location>
        <begin position="398"/>
        <end position="584"/>
    </location>
</feature>
<dbReference type="InterPro" id="IPR010666">
    <property type="entry name" value="Znf_GRF"/>
</dbReference>
<evidence type="ECO:0000256" key="1">
    <source>
        <dbReference type="ARBA" id="ARBA00007092"/>
    </source>
</evidence>
<evidence type="ECO:0000259" key="14">
    <source>
        <dbReference type="PROSITE" id="PS51999"/>
    </source>
</evidence>
<dbReference type="PANTHER" id="PTHR22748">
    <property type="entry name" value="AP ENDONUCLEASE"/>
    <property type="match status" value="1"/>
</dbReference>
<comment type="caution">
    <text evidence="15">The sequence shown here is derived from an EMBL/GenBank/DDBJ whole genome shotgun (WGS) entry which is preliminary data.</text>
</comment>
<feature type="compositionally biased region" description="Low complexity" evidence="13">
    <location>
        <begin position="485"/>
        <end position="500"/>
    </location>
</feature>
<feature type="domain" description="GRF-type" evidence="14">
    <location>
        <begin position="605"/>
        <end position="657"/>
    </location>
</feature>
<dbReference type="GO" id="GO:0006284">
    <property type="term" value="P:base-excision repair"/>
    <property type="evidence" value="ECO:0007669"/>
    <property type="project" value="TreeGrafter"/>
</dbReference>
<feature type="binding site" evidence="10">
    <location>
        <position position="209"/>
    </location>
    <ligand>
        <name>Mg(2+)</name>
        <dbReference type="ChEBI" id="CHEBI:18420"/>
        <label>1</label>
    </ligand>
</feature>
<evidence type="ECO:0000256" key="5">
    <source>
        <dbReference type="ARBA" id="ARBA00022801"/>
    </source>
</evidence>
<dbReference type="Pfam" id="PF03372">
    <property type="entry name" value="Exo_endo_phos"/>
    <property type="match status" value="1"/>
</dbReference>
<dbReference type="PROSITE" id="PS00726">
    <property type="entry name" value="AP_NUCLEASE_F1_1"/>
    <property type="match status" value="1"/>
</dbReference>
<dbReference type="Gene3D" id="3.60.10.10">
    <property type="entry name" value="Endonuclease/exonuclease/phosphatase"/>
    <property type="match status" value="1"/>
</dbReference>
<feature type="non-terminal residue" evidence="15">
    <location>
        <position position="1"/>
    </location>
</feature>
<keyword evidence="3 10" id="KW-0479">Metal-binding</keyword>
<evidence type="ECO:0000256" key="9">
    <source>
        <dbReference type="PIRSR" id="PIRSR604808-1"/>
    </source>
</evidence>
<evidence type="ECO:0000256" key="6">
    <source>
        <dbReference type="ARBA" id="ARBA00022833"/>
    </source>
</evidence>
<comment type="similarity">
    <text evidence="1">Belongs to the DNA repair enzymes AP/ExoA family.</text>
</comment>
<dbReference type="InterPro" id="IPR004808">
    <property type="entry name" value="AP_endonuc_1"/>
</dbReference>
<evidence type="ECO:0000256" key="12">
    <source>
        <dbReference type="PROSITE-ProRule" id="PRU01343"/>
    </source>
</evidence>
<dbReference type="GO" id="GO:0005634">
    <property type="term" value="C:nucleus"/>
    <property type="evidence" value="ECO:0007669"/>
    <property type="project" value="TreeGrafter"/>
</dbReference>
<dbReference type="GO" id="GO:0008081">
    <property type="term" value="F:phosphoric diester hydrolase activity"/>
    <property type="evidence" value="ECO:0007669"/>
    <property type="project" value="TreeGrafter"/>
</dbReference>
<dbReference type="FunFam" id="3.60.10.10:FF:000079">
    <property type="entry name" value="DNA-(apurinic or apyrimidinic site) lyase"/>
    <property type="match status" value="1"/>
</dbReference>
<keyword evidence="16" id="KW-1185">Reference proteome</keyword>
<evidence type="ECO:0000256" key="8">
    <source>
        <dbReference type="ARBA" id="ARBA00023242"/>
    </source>
</evidence>
<protein>
    <recommendedName>
        <fullName evidence="2">DNA-(apurinic or apyrimidinic site) endonuclease 2</fullName>
    </recommendedName>
</protein>
<comment type="cofactor">
    <cofactor evidence="10">
        <name>Mg(2+)</name>
        <dbReference type="ChEBI" id="CHEBI:18420"/>
    </cofactor>
    <cofactor evidence="10">
        <name>Mn(2+)</name>
        <dbReference type="ChEBI" id="CHEBI:29035"/>
    </cofactor>
    <text evidence="10">Probably binds two magnesium or manganese ions per subunit.</text>
</comment>
<dbReference type="GO" id="GO:0003906">
    <property type="term" value="F:DNA-(apurinic or apyrimidinic site) endonuclease activity"/>
    <property type="evidence" value="ECO:0007669"/>
    <property type="project" value="TreeGrafter"/>
</dbReference>
<dbReference type="OrthoDB" id="391817at2759"/>
<dbReference type="Proteomes" id="UP000775872">
    <property type="component" value="Unassembled WGS sequence"/>
</dbReference>
<feature type="compositionally biased region" description="Polar residues" evidence="13">
    <location>
        <begin position="520"/>
        <end position="539"/>
    </location>
</feature>
<dbReference type="InterPro" id="IPR036691">
    <property type="entry name" value="Endo/exonu/phosph_ase_sf"/>
</dbReference>
<evidence type="ECO:0000313" key="16">
    <source>
        <dbReference type="Proteomes" id="UP000775872"/>
    </source>
</evidence>
<dbReference type="CDD" id="cd09088">
    <property type="entry name" value="Ape2-like_AP-endo"/>
    <property type="match status" value="1"/>
</dbReference>
<evidence type="ECO:0000256" key="10">
    <source>
        <dbReference type="PIRSR" id="PIRSR604808-2"/>
    </source>
</evidence>
<feature type="active site" evidence="9">
    <location>
        <position position="170"/>
    </location>
</feature>
<organism evidence="15 16">
    <name type="scientific">Clonostachys solani</name>
    <dbReference type="NCBI Taxonomy" id="160281"/>
    <lineage>
        <taxon>Eukaryota</taxon>
        <taxon>Fungi</taxon>
        <taxon>Dikarya</taxon>
        <taxon>Ascomycota</taxon>
        <taxon>Pezizomycotina</taxon>
        <taxon>Sordariomycetes</taxon>
        <taxon>Hypocreomycetidae</taxon>
        <taxon>Hypocreales</taxon>
        <taxon>Bionectriaceae</taxon>
        <taxon>Clonostachys</taxon>
    </lineage>
</organism>
<dbReference type="GO" id="GO:0008311">
    <property type="term" value="F:double-stranded DNA 3'-5' DNA exonuclease activity"/>
    <property type="evidence" value="ECO:0007669"/>
    <property type="project" value="TreeGrafter"/>
</dbReference>
<feature type="binding site" evidence="10">
    <location>
        <position position="326"/>
    </location>
    <ligand>
        <name>Mg(2+)</name>
        <dbReference type="ChEBI" id="CHEBI:18420"/>
        <label>1</label>
    </ligand>
</feature>
<keyword evidence="10" id="KW-0464">Manganese</keyword>
<feature type="compositionally biased region" description="Polar residues" evidence="13">
    <location>
        <begin position="568"/>
        <end position="578"/>
    </location>
</feature>
<sequence>MECKWNKASTIAIKTSNASESYESFLIRNPFAYQPWSSKRTFEHMFNILEADVVIMQETKIQKKDLSDEMVLISGWDVYFSLPKDKKGYSGVAIYTRNATCAPIRAEEGITGCISAPRSTTSYRDLPEDQRIGGYPTPGQLTGRVDEATLDSEGRCVILEFPAFVLIGVYCPANRDETRDDFRIEFVEALDIRIRNLVALGKEVVVAGDLNIVASTIDTSRTPELLQREGINIEDWLEAPTRRVFNQLVHGGQVRGDRDEGREHPVLTDVCRSFHPNRQGMNTCWDTKKNTRPANFGSRIDYVLCTNGVQEWVTYADIQEGLMGSDHCPVYVAMSFDRTVNGEREFIHDIVNPPGMFVKGRRERSWAATDVLPLSARLIPEFDRRRSIRDMFSRQRSQLAGLAPPELNEQGSSSESSGVDRNSQLDSLNLPSLGSEGPGAINTEPERKGELSQNAIGKKDTMETSMSKRKVGDPNVLAKSKRPKLASGASATSKSKSGSGQMTLAGFFKATSSDKAKGTAEQSNAESITSAQPLPTSITKEARSPNAKSVVSPPSFETLPKDGPQKTPEPSQLNSANPSPERVFDPIEAKESWSKLLGKRVVPRCNHNEPCISLVTKKPGVNCGRSFYMCPRPLGPSGEKEKDSEWRCGTFIWSSDWRKNVSMP</sequence>
<dbReference type="SUPFAM" id="SSF56219">
    <property type="entry name" value="DNase I-like"/>
    <property type="match status" value="1"/>
</dbReference>
<name>A0A9N9YZQ0_9HYPO</name>
<evidence type="ECO:0000256" key="4">
    <source>
        <dbReference type="ARBA" id="ARBA00022771"/>
    </source>
</evidence>
<dbReference type="Pfam" id="PF06839">
    <property type="entry name" value="Zn_ribbon_GRF"/>
    <property type="match status" value="1"/>
</dbReference>
<dbReference type="AlphaFoldDB" id="A0A9N9YZQ0"/>
<keyword evidence="5" id="KW-0378">Hydrolase</keyword>
<evidence type="ECO:0000256" key="3">
    <source>
        <dbReference type="ARBA" id="ARBA00022723"/>
    </source>
</evidence>
<proteinExistence type="inferred from homology"/>
<dbReference type="PROSITE" id="PS51435">
    <property type="entry name" value="AP_NUCLEASE_F1_4"/>
    <property type="match status" value="1"/>
</dbReference>
<feature type="binding site" evidence="10">
    <location>
        <position position="327"/>
    </location>
    <ligand>
        <name>Mg(2+)</name>
        <dbReference type="ChEBI" id="CHEBI:18420"/>
        <label>1</label>
    </ligand>
</feature>
<accession>A0A9N9YZQ0</accession>
<keyword evidence="7 10" id="KW-0460">Magnesium</keyword>
<dbReference type="InterPro" id="IPR005135">
    <property type="entry name" value="Endo/exonuclease/phosphatase"/>
</dbReference>
<dbReference type="EMBL" id="CABFOC020000014">
    <property type="protein sequence ID" value="CAH0046400.1"/>
    <property type="molecule type" value="Genomic_DNA"/>
</dbReference>
<feature type="binding site" evidence="10">
    <location>
        <position position="58"/>
    </location>
    <ligand>
        <name>Mg(2+)</name>
        <dbReference type="ChEBI" id="CHEBI:18420"/>
        <label>1</label>
    </ligand>
</feature>
<evidence type="ECO:0000256" key="7">
    <source>
        <dbReference type="ARBA" id="ARBA00022842"/>
    </source>
</evidence>
<dbReference type="GO" id="GO:0008270">
    <property type="term" value="F:zinc ion binding"/>
    <property type="evidence" value="ECO:0007669"/>
    <property type="project" value="UniProtKB-KW"/>
</dbReference>
<evidence type="ECO:0000313" key="15">
    <source>
        <dbReference type="EMBL" id="CAH0046400.1"/>
    </source>
</evidence>
<evidence type="ECO:0000256" key="11">
    <source>
        <dbReference type="PIRSR" id="PIRSR604808-3"/>
    </source>
</evidence>
<keyword evidence="8" id="KW-0539">Nucleus</keyword>
<gene>
    <name evidence="15" type="ORF">CSOL1703_00012134</name>
</gene>
<evidence type="ECO:0000256" key="2">
    <source>
        <dbReference type="ARBA" id="ARBA00013541"/>
    </source>
</evidence>
<feature type="site" description="Transition state stabilizer" evidence="11">
    <location>
        <position position="211"/>
    </location>
</feature>
<dbReference type="PANTHER" id="PTHR22748:SF4">
    <property type="entry name" value="DNA-(APURINIC OR APYRIMIDINIC SITE) ENDONUCLEASE 2"/>
    <property type="match status" value="1"/>
</dbReference>
<feature type="site" description="Interaction with DNA substrate" evidence="11">
    <location>
        <position position="327"/>
    </location>
</feature>
<dbReference type="InterPro" id="IPR020847">
    <property type="entry name" value="AP_endonuclease_F1_BS"/>
</dbReference>
<feature type="site" description="Important for catalytic activity" evidence="11">
    <location>
        <position position="301"/>
    </location>
</feature>
<feature type="binding site" evidence="10">
    <location>
        <position position="211"/>
    </location>
    <ligand>
        <name>Mg(2+)</name>
        <dbReference type="ChEBI" id="CHEBI:18420"/>
        <label>1</label>
    </ligand>
</feature>
<evidence type="ECO:0000256" key="13">
    <source>
        <dbReference type="SAM" id="MobiDB-lite"/>
    </source>
</evidence>
<feature type="compositionally biased region" description="Polar residues" evidence="13">
    <location>
        <begin position="409"/>
        <end position="432"/>
    </location>
</feature>
<keyword evidence="6" id="KW-0862">Zinc</keyword>
<feature type="active site" description="Proton acceptor" evidence="9">
    <location>
        <position position="327"/>
    </location>
</feature>
<dbReference type="PROSITE" id="PS51999">
    <property type="entry name" value="ZF_GRF"/>
    <property type="match status" value="1"/>
</dbReference>
<keyword evidence="4 12" id="KW-0863">Zinc-finger</keyword>
<dbReference type="GO" id="GO:0003677">
    <property type="term" value="F:DNA binding"/>
    <property type="evidence" value="ECO:0007669"/>
    <property type="project" value="InterPro"/>
</dbReference>
<feature type="active site" description="Proton donor/acceptor" evidence="9">
    <location>
        <position position="209"/>
    </location>
</feature>
<reference evidence="15" key="1">
    <citation type="submission" date="2021-10" db="EMBL/GenBank/DDBJ databases">
        <authorList>
            <person name="Piombo E."/>
        </authorList>
    </citation>
    <scope>NUCLEOTIDE SEQUENCE</scope>
</reference>